<evidence type="ECO:0000256" key="4">
    <source>
        <dbReference type="ARBA" id="ARBA00022679"/>
    </source>
</evidence>
<evidence type="ECO:0000256" key="6">
    <source>
        <dbReference type="ARBA" id="ARBA00022968"/>
    </source>
</evidence>
<dbReference type="GO" id="GO:0005794">
    <property type="term" value="C:Golgi apparatus"/>
    <property type="evidence" value="ECO:0007669"/>
    <property type="project" value="TreeGrafter"/>
</dbReference>
<evidence type="ECO:0000256" key="8">
    <source>
        <dbReference type="ARBA" id="ARBA00023136"/>
    </source>
</evidence>
<dbReference type="SUPFAM" id="SSF53448">
    <property type="entry name" value="Nucleotide-diphospho-sugar transferases"/>
    <property type="match status" value="1"/>
</dbReference>
<keyword evidence="8 10" id="KW-0472">Membrane</keyword>
<dbReference type="Proteomes" id="UP001270362">
    <property type="component" value="Unassembled WGS sequence"/>
</dbReference>
<dbReference type="Pfam" id="PF11051">
    <property type="entry name" value="Mannosyl_trans3"/>
    <property type="match status" value="1"/>
</dbReference>
<comment type="caution">
    <text evidence="11">The sequence shown here is derived from an EMBL/GenBank/DDBJ whole genome shotgun (WGS) entry which is preliminary data.</text>
</comment>
<dbReference type="GO" id="GO:0006493">
    <property type="term" value="P:protein O-linked glycosylation"/>
    <property type="evidence" value="ECO:0007669"/>
    <property type="project" value="TreeGrafter"/>
</dbReference>
<evidence type="ECO:0000313" key="11">
    <source>
        <dbReference type="EMBL" id="KAK3695654.1"/>
    </source>
</evidence>
<keyword evidence="6" id="KW-0735">Signal-anchor</keyword>
<dbReference type="PANTHER" id="PTHR31392">
    <property type="entry name" value="ALPHA-1,3-MANNOSYLTRANSFERASE MNN1-RELATED"/>
    <property type="match status" value="1"/>
</dbReference>
<sequence length="521" mass="57854">MDSAHAPPRKRHGRHARIIRARRAVCLVVVLALLLLASFYAYYLHLSRGGDESHITSLLSGHTSAIEDAAALPAGGTNATIQNTLQHFHDHPLGPPFKDVFGALGERTRVVKDWLLTAETSTDAAETAVLTQAVEQAVMTLFPFMRRAATTTPLADLRGTFDVGSAGIVIATGDRTVRFCAHVIATLRSELRSRLPIQIVYAGDADLSATNRDLLSQFVEFGPALEFLDIETIFDASTLAFNAPASGGGWALKAFAALGSRFEKVLLLDADVVFLQQPEVLLTHPAFVHTGALFFHDRLLWQHNSTARHAWWREQITHPSATLNRSLAWTEDYAEEQDSGVVVLDKSRAGVVMGLLHTCWQNVYDVRMEVTYKLTYGDKETWWMGLELAGVEYEFEKHYAAMVGWEETDEEGRRKVCSFVIAHVDADDKLLWYNGGLLKNKAQIFMTQEFEVPLNWMIDAEWEKEVGSLDMSCMVGGQVQNLTAAEVEILSRFIDKAKQIDLQLLAAIPRVDTEDGRGSEG</sequence>
<reference evidence="11" key="1">
    <citation type="journal article" date="2023" name="Mol. Phylogenet. Evol.">
        <title>Genome-scale phylogeny and comparative genomics of the fungal order Sordariales.</title>
        <authorList>
            <person name="Hensen N."/>
            <person name="Bonometti L."/>
            <person name="Westerberg I."/>
            <person name="Brannstrom I.O."/>
            <person name="Guillou S."/>
            <person name="Cros-Aarteil S."/>
            <person name="Calhoun S."/>
            <person name="Haridas S."/>
            <person name="Kuo A."/>
            <person name="Mondo S."/>
            <person name="Pangilinan J."/>
            <person name="Riley R."/>
            <person name="LaButti K."/>
            <person name="Andreopoulos B."/>
            <person name="Lipzen A."/>
            <person name="Chen C."/>
            <person name="Yan M."/>
            <person name="Daum C."/>
            <person name="Ng V."/>
            <person name="Clum A."/>
            <person name="Steindorff A."/>
            <person name="Ohm R.A."/>
            <person name="Martin F."/>
            <person name="Silar P."/>
            <person name="Natvig D.O."/>
            <person name="Lalanne C."/>
            <person name="Gautier V."/>
            <person name="Ament-Velasquez S.L."/>
            <person name="Kruys A."/>
            <person name="Hutchinson M.I."/>
            <person name="Powell A.J."/>
            <person name="Barry K."/>
            <person name="Miller A.N."/>
            <person name="Grigoriev I.V."/>
            <person name="Debuchy R."/>
            <person name="Gladieux P."/>
            <person name="Hiltunen Thoren M."/>
            <person name="Johannesson H."/>
        </authorList>
    </citation>
    <scope>NUCLEOTIDE SEQUENCE</scope>
    <source>
        <strain evidence="11">CBS 314.62</strain>
    </source>
</reference>
<keyword evidence="3 11" id="KW-0328">Glycosyltransferase</keyword>
<evidence type="ECO:0000256" key="2">
    <source>
        <dbReference type="ARBA" id="ARBA00009105"/>
    </source>
</evidence>
<evidence type="ECO:0000256" key="5">
    <source>
        <dbReference type="ARBA" id="ARBA00022692"/>
    </source>
</evidence>
<comment type="subcellular location">
    <subcellularLocation>
        <location evidence="1">Membrane</location>
        <topology evidence="1">Single-pass type II membrane protein</topology>
    </subcellularLocation>
</comment>
<accession>A0AAE0XLF2</accession>
<dbReference type="GO" id="GO:0016020">
    <property type="term" value="C:membrane"/>
    <property type="evidence" value="ECO:0007669"/>
    <property type="project" value="UniProtKB-SubCell"/>
</dbReference>
<dbReference type="EMBL" id="JAULSO010000001">
    <property type="protein sequence ID" value="KAK3695654.1"/>
    <property type="molecule type" value="Genomic_DNA"/>
</dbReference>
<protein>
    <submittedName>
        <fullName evidence="11">Mannosyltransferase putative-domain-containing protein</fullName>
    </submittedName>
</protein>
<organism evidence="11 12">
    <name type="scientific">Podospora appendiculata</name>
    <dbReference type="NCBI Taxonomy" id="314037"/>
    <lineage>
        <taxon>Eukaryota</taxon>
        <taxon>Fungi</taxon>
        <taxon>Dikarya</taxon>
        <taxon>Ascomycota</taxon>
        <taxon>Pezizomycotina</taxon>
        <taxon>Sordariomycetes</taxon>
        <taxon>Sordariomycetidae</taxon>
        <taxon>Sordariales</taxon>
        <taxon>Podosporaceae</taxon>
        <taxon>Podospora</taxon>
    </lineage>
</organism>
<evidence type="ECO:0000313" key="12">
    <source>
        <dbReference type="Proteomes" id="UP001270362"/>
    </source>
</evidence>
<evidence type="ECO:0000256" key="9">
    <source>
        <dbReference type="ARBA" id="ARBA00023180"/>
    </source>
</evidence>
<keyword evidence="5 10" id="KW-0812">Transmembrane</keyword>
<keyword evidence="12" id="KW-1185">Reference proteome</keyword>
<name>A0AAE0XLF2_9PEZI</name>
<dbReference type="InterPro" id="IPR029044">
    <property type="entry name" value="Nucleotide-diphossugar_trans"/>
</dbReference>
<reference evidence="11" key="2">
    <citation type="submission" date="2023-06" db="EMBL/GenBank/DDBJ databases">
        <authorList>
            <consortium name="Lawrence Berkeley National Laboratory"/>
            <person name="Haridas S."/>
            <person name="Hensen N."/>
            <person name="Bonometti L."/>
            <person name="Westerberg I."/>
            <person name="Brannstrom I.O."/>
            <person name="Guillou S."/>
            <person name="Cros-Aarteil S."/>
            <person name="Calhoun S."/>
            <person name="Kuo A."/>
            <person name="Mondo S."/>
            <person name="Pangilinan J."/>
            <person name="Riley R."/>
            <person name="Labutti K."/>
            <person name="Andreopoulos B."/>
            <person name="Lipzen A."/>
            <person name="Chen C."/>
            <person name="Yanf M."/>
            <person name="Daum C."/>
            <person name="Ng V."/>
            <person name="Clum A."/>
            <person name="Steindorff A."/>
            <person name="Ohm R."/>
            <person name="Martin F."/>
            <person name="Silar P."/>
            <person name="Natvig D."/>
            <person name="Lalanne C."/>
            <person name="Gautier V."/>
            <person name="Ament-Velasquez S.L."/>
            <person name="Kruys A."/>
            <person name="Hutchinson M.I."/>
            <person name="Powell A.J."/>
            <person name="Barry K."/>
            <person name="Miller A.N."/>
            <person name="Grigoriev I.V."/>
            <person name="Debuchy R."/>
            <person name="Gladieux P."/>
            <person name="Thoren M.H."/>
            <person name="Johannesson H."/>
        </authorList>
    </citation>
    <scope>NUCLEOTIDE SEQUENCE</scope>
    <source>
        <strain evidence="11">CBS 314.62</strain>
    </source>
</reference>
<dbReference type="InterPro" id="IPR022751">
    <property type="entry name" value="Alpha_mannosyltransferase"/>
</dbReference>
<dbReference type="AlphaFoldDB" id="A0AAE0XLF2"/>
<dbReference type="GO" id="GO:0000033">
    <property type="term" value="F:alpha-1,3-mannosyltransferase activity"/>
    <property type="evidence" value="ECO:0007669"/>
    <property type="project" value="TreeGrafter"/>
</dbReference>
<evidence type="ECO:0000256" key="1">
    <source>
        <dbReference type="ARBA" id="ARBA00004606"/>
    </source>
</evidence>
<keyword evidence="9" id="KW-0325">Glycoprotein</keyword>
<evidence type="ECO:0000256" key="10">
    <source>
        <dbReference type="SAM" id="Phobius"/>
    </source>
</evidence>
<dbReference type="PANTHER" id="PTHR31392:SF1">
    <property type="entry name" value="ALPHA-1,3-MANNOSYLTRANSFERASE MNN1-RELATED"/>
    <property type="match status" value="1"/>
</dbReference>
<comment type="similarity">
    <text evidence="2">Belongs to the MNN1/MNT family.</text>
</comment>
<gene>
    <name evidence="11" type="ORF">B0T22DRAFT_455909</name>
</gene>
<keyword evidence="4" id="KW-0808">Transferase</keyword>
<proteinExistence type="inferred from homology"/>
<evidence type="ECO:0000256" key="3">
    <source>
        <dbReference type="ARBA" id="ARBA00022676"/>
    </source>
</evidence>
<keyword evidence="7 10" id="KW-1133">Transmembrane helix</keyword>
<evidence type="ECO:0000256" key="7">
    <source>
        <dbReference type="ARBA" id="ARBA00022989"/>
    </source>
</evidence>
<feature type="transmembrane region" description="Helical" evidence="10">
    <location>
        <begin position="21"/>
        <end position="43"/>
    </location>
</feature>